<evidence type="ECO:0000313" key="3">
    <source>
        <dbReference type="Proteomes" id="UP000807353"/>
    </source>
</evidence>
<keyword evidence="3" id="KW-1185">Reference proteome</keyword>
<dbReference type="AlphaFoldDB" id="A0A9P5XU55"/>
<dbReference type="Gene3D" id="3.30.200.20">
    <property type="entry name" value="Phosphorylase Kinase, domain 1"/>
    <property type="match status" value="1"/>
</dbReference>
<accession>A0A9P5XU55</accession>
<dbReference type="Pfam" id="PF01636">
    <property type="entry name" value="APH"/>
    <property type="match status" value="1"/>
</dbReference>
<reference evidence="2" key="1">
    <citation type="submission" date="2020-11" db="EMBL/GenBank/DDBJ databases">
        <authorList>
            <consortium name="DOE Joint Genome Institute"/>
            <person name="Ahrendt S."/>
            <person name="Riley R."/>
            <person name="Andreopoulos W."/>
            <person name="Labutti K."/>
            <person name="Pangilinan J."/>
            <person name="Ruiz-Duenas F.J."/>
            <person name="Barrasa J.M."/>
            <person name="Sanchez-Garcia M."/>
            <person name="Camarero S."/>
            <person name="Miyauchi S."/>
            <person name="Serrano A."/>
            <person name="Linde D."/>
            <person name="Babiker R."/>
            <person name="Drula E."/>
            <person name="Ayuso-Fernandez I."/>
            <person name="Pacheco R."/>
            <person name="Padilla G."/>
            <person name="Ferreira P."/>
            <person name="Barriuso J."/>
            <person name="Kellner H."/>
            <person name="Castanera R."/>
            <person name="Alfaro M."/>
            <person name="Ramirez L."/>
            <person name="Pisabarro A.G."/>
            <person name="Kuo A."/>
            <person name="Tritt A."/>
            <person name="Lipzen A."/>
            <person name="He G."/>
            <person name="Yan M."/>
            <person name="Ng V."/>
            <person name="Cullen D."/>
            <person name="Martin F."/>
            <person name="Rosso M.-N."/>
            <person name="Henrissat B."/>
            <person name="Hibbett D."/>
            <person name="Martinez A.T."/>
            <person name="Grigoriev I.V."/>
        </authorList>
    </citation>
    <scope>NUCLEOTIDE SEQUENCE</scope>
    <source>
        <strain evidence="2">CBS 247.69</strain>
    </source>
</reference>
<proteinExistence type="predicted"/>
<comment type="caution">
    <text evidence="2">The sequence shown here is derived from an EMBL/GenBank/DDBJ whole genome shotgun (WGS) entry which is preliminary data.</text>
</comment>
<dbReference type="InterPro" id="IPR011009">
    <property type="entry name" value="Kinase-like_dom_sf"/>
</dbReference>
<dbReference type="GO" id="GO:0016301">
    <property type="term" value="F:kinase activity"/>
    <property type="evidence" value="ECO:0007669"/>
    <property type="project" value="UniProtKB-KW"/>
</dbReference>
<protein>
    <submittedName>
        <fullName evidence="2">Kinase-like domain-containing protein</fullName>
    </submittedName>
</protein>
<organism evidence="2 3">
    <name type="scientific">Collybia nuda</name>
    <dbReference type="NCBI Taxonomy" id="64659"/>
    <lineage>
        <taxon>Eukaryota</taxon>
        <taxon>Fungi</taxon>
        <taxon>Dikarya</taxon>
        <taxon>Basidiomycota</taxon>
        <taxon>Agaricomycotina</taxon>
        <taxon>Agaricomycetes</taxon>
        <taxon>Agaricomycetidae</taxon>
        <taxon>Agaricales</taxon>
        <taxon>Tricholomatineae</taxon>
        <taxon>Clitocybaceae</taxon>
        <taxon>Collybia</taxon>
    </lineage>
</organism>
<dbReference type="PANTHER" id="PTHR21310">
    <property type="entry name" value="AMINOGLYCOSIDE PHOSPHOTRANSFERASE-RELATED-RELATED"/>
    <property type="match status" value="1"/>
</dbReference>
<evidence type="ECO:0000259" key="1">
    <source>
        <dbReference type="Pfam" id="PF01636"/>
    </source>
</evidence>
<dbReference type="PANTHER" id="PTHR21310:SF15">
    <property type="entry name" value="AMINOGLYCOSIDE PHOSPHOTRANSFERASE DOMAIN-CONTAINING PROTEIN"/>
    <property type="match status" value="1"/>
</dbReference>
<dbReference type="Gene3D" id="3.90.1200.10">
    <property type="match status" value="1"/>
</dbReference>
<dbReference type="EMBL" id="MU150399">
    <property type="protein sequence ID" value="KAF9456883.1"/>
    <property type="molecule type" value="Genomic_DNA"/>
</dbReference>
<dbReference type="OrthoDB" id="2906425at2759"/>
<keyword evidence="2" id="KW-0808">Transferase</keyword>
<evidence type="ECO:0000313" key="2">
    <source>
        <dbReference type="EMBL" id="KAF9456883.1"/>
    </source>
</evidence>
<sequence length="444" mass="50988">MDHDDPRITTTLETVKWDILADKARRLLQVKNATWGHHTWGAYNLVRFLHLDDTVIVARIPLEWKGTPIAVNRMKSEVATMEYMKERTNIPIPHILEYSTSTENIGTPYILMSKAEGVPLSSVWNDMEDEKRESVLKQVVNILLDLSEQRFDKMGSLFRGETGWEIRSESEISEDALDTSTFADGLSYWIAFANAHLKRIRDQNFGKHAKEYEYAQAWFMRSVAPQLYDPADDIGGLPLCPGDFHSQNILVNDDLHITAILDWEGSATSSIGTFAIYPFFIVDHPMWEDDDPLCARNVRDQATFNRLMRAAEGKRNPNGNLPLSIAFEGCQGRYLFEQAFQFPYMYSAVYPLLFAHIYGEDDEDSDVEGEKEETFSAKYYWALMEHGVLQKLSRQFDQETKLLQNVRKVLGEEIVYQGIDRAGFKEVVSKHLDRLSGLDLHDCH</sequence>
<dbReference type="InterPro" id="IPR051678">
    <property type="entry name" value="AGP_Transferase"/>
</dbReference>
<dbReference type="Proteomes" id="UP000807353">
    <property type="component" value="Unassembled WGS sequence"/>
</dbReference>
<feature type="domain" description="Aminoglycoside phosphotransferase" evidence="1">
    <location>
        <begin position="41"/>
        <end position="266"/>
    </location>
</feature>
<name>A0A9P5XU55_9AGAR</name>
<gene>
    <name evidence="2" type="ORF">BDZ94DRAFT_1274625</name>
</gene>
<dbReference type="SUPFAM" id="SSF56112">
    <property type="entry name" value="Protein kinase-like (PK-like)"/>
    <property type="match status" value="1"/>
</dbReference>
<keyword evidence="2" id="KW-0418">Kinase</keyword>
<dbReference type="InterPro" id="IPR002575">
    <property type="entry name" value="Aminoglycoside_PTrfase"/>
</dbReference>